<dbReference type="EMBL" id="JAJATW010000041">
    <property type="protein sequence ID" value="MCB5163141.1"/>
    <property type="molecule type" value="Genomic_DNA"/>
</dbReference>
<comment type="similarity">
    <text evidence="2 8">Belongs to the 4-toluene sulfonate uptake permease (TSUP) (TC 2.A.102) family.</text>
</comment>
<feature type="transmembrane region" description="Helical" evidence="8">
    <location>
        <begin position="187"/>
        <end position="211"/>
    </location>
</feature>
<evidence type="ECO:0000256" key="7">
    <source>
        <dbReference type="ARBA" id="ARBA00023136"/>
    </source>
</evidence>
<dbReference type="GO" id="GO:0005886">
    <property type="term" value="C:plasma membrane"/>
    <property type="evidence" value="ECO:0007669"/>
    <property type="project" value="UniProtKB-SubCell"/>
</dbReference>
<gene>
    <name evidence="9" type="ORF">LG368_14825</name>
</gene>
<evidence type="ECO:0000313" key="9">
    <source>
        <dbReference type="EMBL" id="MCB5163141.1"/>
    </source>
</evidence>
<evidence type="ECO:0000256" key="1">
    <source>
        <dbReference type="ARBA" id="ARBA00004651"/>
    </source>
</evidence>
<proteinExistence type="inferred from homology"/>
<name>A0A9X1LFU7_9GAMM</name>
<evidence type="ECO:0000256" key="6">
    <source>
        <dbReference type="ARBA" id="ARBA00022989"/>
    </source>
</evidence>
<dbReference type="PANTHER" id="PTHR30269">
    <property type="entry name" value="TRANSMEMBRANE PROTEIN YFCA"/>
    <property type="match status" value="1"/>
</dbReference>
<evidence type="ECO:0000256" key="2">
    <source>
        <dbReference type="ARBA" id="ARBA00009142"/>
    </source>
</evidence>
<evidence type="ECO:0000256" key="8">
    <source>
        <dbReference type="RuleBase" id="RU363041"/>
    </source>
</evidence>
<feature type="transmembrane region" description="Helical" evidence="8">
    <location>
        <begin position="152"/>
        <end position="175"/>
    </location>
</feature>
<keyword evidence="7 8" id="KW-0472">Membrane</keyword>
<reference evidence="9" key="1">
    <citation type="submission" date="2021-10" db="EMBL/GenBank/DDBJ databases">
        <title>Marinomonas pontica sp. nov., isolated from the Black Sea.</title>
        <authorList>
            <person name="Zhao L.-H."/>
            <person name="Xue J.-H."/>
        </authorList>
    </citation>
    <scope>NUCLEOTIDE SEQUENCE</scope>
    <source>
        <strain evidence="9">E8</strain>
    </source>
</reference>
<accession>A0A9X1LFU7</accession>
<protein>
    <recommendedName>
        <fullName evidence="8">Probable membrane transporter protein</fullName>
    </recommendedName>
</protein>
<feature type="transmembrane region" description="Helical" evidence="8">
    <location>
        <begin position="128"/>
        <end position="146"/>
    </location>
</feature>
<feature type="transmembrane region" description="Helical" evidence="8">
    <location>
        <begin position="223"/>
        <end position="241"/>
    </location>
</feature>
<comment type="caution">
    <text evidence="9">The sequence shown here is derived from an EMBL/GenBank/DDBJ whole genome shotgun (WGS) entry which is preliminary data.</text>
</comment>
<keyword evidence="4 8" id="KW-1003">Cell membrane</keyword>
<dbReference type="InterPro" id="IPR052017">
    <property type="entry name" value="TSUP"/>
</dbReference>
<keyword evidence="6 8" id="KW-1133">Transmembrane helix</keyword>
<keyword evidence="5 8" id="KW-0812">Transmembrane</keyword>
<evidence type="ECO:0000256" key="4">
    <source>
        <dbReference type="ARBA" id="ARBA00022475"/>
    </source>
</evidence>
<keyword evidence="3" id="KW-0813">Transport</keyword>
<evidence type="ECO:0000313" key="10">
    <source>
        <dbReference type="Proteomes" id="UP001139095"/>
    </source>
</evidence>
<comment type="subcellular location">
    <subcellularLocation>
        <location evidence="1 8">Cell membrane</location>
        <topology evidence="1 8">Multi-pass membrane protein</topology>
    </subcellularLocation>
</comment>
<keyword evidence="10" id="KW-1185">Reference proteome</keyword>
<organism evidence="9 10">
    <name type="scientific">Marinomonas algarum</name>
    <dbReference type="NCBI Taxonomy" id="2883105"/>
    <lineage>
        <taxon>Bacteria</taxon>
        <taxon>Pseudomonadati</taxon>
        <taxon>Pseudomonadota</taxon>
        <taxon>Gammaproteobacteria</taxon>
        <taxon>Oceanospirillales</taxon>
        <taxon>Oceanospirillaceae</taxon>
        <taxon>Marinomonas</taxon>
    </lineage>
</organism>
<evidence type="ECO:0000256" key="5">
    <source>
        <dbReference type="ARBA" id="ARBA00022692"/>
    </source>
</evidence>
<feature type="transmembrane region" description="Helical" evidence="8">
    <location>
        <begin position="34"/>
        <end position="55"/>
    </location>
</feature>
<dbReference type="InterPro" id="IPR002781">
    <property type="entry name" value="TM_pro_TauE-like"/>
</dbReference>
<dbReference type="PANTHER" id="PTHR30269:SF37">
    <property type="entry name" value="MEMBRANE TRANSPORTER PROTEIN"/>
    <property type="match status" value="1"/>
</dbReference>
<sequence length="242" mass="25978">MELSAILLVAFVVLLTGVSKSAFAGALGVFAVPLLMLKFSAVDAITLMLPLLIVADSMSVKSFWKKWDVALLRSLIPGAVVGIVIANLTMDLINSEYLRFTVAMICIVFAIKSLWFKKTSLSFLNHRLGAYVMSALSGLSSTLVHAGGPPIIMYFSAIGLPRTQFVATAAAFFAVMNLAKLVGALSLGLLSADVALTALAFVPIAFLGNWLGIKINGKLNKALFLRIMNYLLLLLGLWLLIQ</sequence>
<evidence type="ECO:0000256" key="3">
    <source>
        <dbReference type="ARBA" id="ARBA00022448"/>
    </source>
</evidence>
<dbReference type="AlphaFoldDB" id="A0A9X1LFU7"/>
<feature type="transmembrane region" description="Helical" evidence="8">
    <location>
        <begin position="97"/>
        <end position="116"/>
    </location>
</feature>
<dbReference type="RefSeq" id="WP_226755478.1">
    <property type="nucleotide sequence ID" value="NZ_JAJATW010000041.1"/>
</dbReference>
<dbReference type="Proteomes" id="UP001139095">
    <property type="component" value="Unassembled WGS sequence"/>
</dbReference>
<dbReference type="Pfam" id="PF01925">
    <property type="entry name" value="TauE"/>
    <property type="match status" value="1"/>
</dbReference>
<feature type="transmembrane region" description="Helical" evidence="8">
    <location>
        <begin position="67"/>
        <end position="85"/>
    </location>
</feature>